<dbReference type="InterPro" id="IPR032710">
    <property type="entry name" value="NTF2-like_dom_sf"/>
</dbReference>
<dbReference type="InterPro" id="IPR009959">
    <property type="entry name" value="Cyclase_SnoaL-like"/>
</dbReference>
<dbReference type="GO" id="GO:0030638">
    <property type="term" value="P:polyketide metabolic process"/>
    <property type="evidence" value="ECO:0007669"/>
    <property type="project" value="InterPro"/>
</dbReference>
<dbReference type="RefSeq" id="WP_091529572.1">
    <property type="nucleotide sequence ID" value="NZ_LT629772.1"/>
</dbReference>
<reference evidence="1 2" key="1">
    <citation type="submission" date="2016-10" db="EMBL/GenBank/DDBJ databases">
        <authorList>
            <person name="de Groot N.N."/>
        </authorList>
    </citation>
    <scope>NUCLEOTIDE SEQUENCE [LARGE SCALE GENOMIC DNA]</scope>
    <source>
        <strain evidence="1 2">DSM 21800</strain>
    </source>
</reference>
<dbReference type="STRING" id="630515.SAMN04489812_5461"/>
<evidence type="ECO:0000313" key="1">
    <source>
        <dbReference type="EMBL" id="SDT37331.1"/>
    </source>
</evidence>
<dbReference type="Pfam" id="PF07366">
    <property type="entry name" value="SnoaL"/>
    <property type="match status" value="1"/>
</dbReference>
<name>A0A1H1ZU32_9ACTN</name>
<accession>A0A1H1ZU32</accession>
<gene>
    <name evidence="1" type="ORF">SAMN04489812_5461</name>
</gene>
<dbReference type="Gene3D" id="3.10.450.50">
    <property type="match status" value="2"/>
</dbReference>
<dbReference type="AlphaFoldDB" id="A0A1H1ZU32"/>
<dbReference type="EMBL" id="LT629772">
    <property type="protein sequence ID" value="SDT37331.1"/>
    <property type="molecule type" value="Genomic_DNA"/>
</dbReference>
<keyword evidence="2" id="KW-1185">Reference proteome</keyword>
<proteinExistence type="predicted"/>
<organism evidence="1 2">
    <name type="scientific">Microlunatus soli</name>
    <dbReference type="NCBI Taxonomy" id="630515"/>
    <lineage>
        <taxon>Bacteria</taxon>
        <taxon>Bacillati</taxon>
        <taxon>Actinomycetota</taxon>
        <taxon>Actinomycetes</taxon>
        <taxon>Propionibacteriales</taxon>
        <taxon>Propionibacteriaceae</taxon>
        <taxon>Microlunatus</taxon>
    </lineage>
</organism>
<dbReference type="Proteomes" id="UP000199103">
    <property type="component" value="Chromosome I"/>
</dbReference>
<protein>
    <submittedName>
        <fullName evidence="1">Predicted ester cyclase</fullName>
    </submittedName>
</protein>
<evidence type="ECO:0000313" key="2">
    <source>
        <dbReference type="Proteomes" id="UP000199103"/>
    </source>
</evidence>
<dbReference type="OrthoDB" id="2769928at2"/>
<dbReference type="SUPFAM" id="SSF54427">
    <property type="entry name" value="NTF2-like"/>
    <property type="match status" value="2"/>
</dbReference>
<sequence length="332" mass="37634">MILQPIAYQPYKDPDDFIREVTDRIWISRDIAHIVENYEPDSIVHGALGTINGRDEVIHGSLMRIADTPTRVGQAEDVVWEARGDDAFLSSHLVFSADRVIVDGRQVQLRSRTIANCLYRRGRMVEEWVVRDVLAGCLQRGEDPDEVARQMPYLGFTGSMTQPAKPDILAEGDSGPRPDDFRAECELVLRFIDEVWNQRRLNKVGDFMIRDLFLHTIGDQSHVRPDGYQRELLRMLAPFPTGQFEVRDIQTNDSPRYAGLRIAVTWKLTGSYSGAADFGPLTGQPVEVLGVSQFLIQDGRIVREIRVYDEVALRAQINHTRGDVPVANTNIY</sequence>